<feature type="signal peptide" evidence="1">
    <location>
        <begin position="1"/>
        <end position="18"/>
    </location>
</feature>
<name>A0A2S9X0U2_9NEIS</name>
<reference evidence="2 3" key="1">
    <citation type="submission" date="2017-01" db="EMBL/GenBank/DDBJ databases">
        <title>New insights into the genetic diversity of Chromobacterium isolated from tropical freshwater lake.</title>
        <authorList>
            <person name="Santos A.B."/>
            <person name="Nascimento A.M."/>
            <person name="Da Silva P.C."/>
        </authorList>
    </citation>
    <scope>NUCLEOTIDE SEQUENCE [LARGE SCALE GENOMIC DNA]</scope>
    <source>
        <strain evidence="2 3">56AF</strain>
    </source>
</reference>
<dbReference type="EMBL" id="MTBD01000030">
    <property type="protein sequence ID" value="PRP69323.1"/>
    <property type="molecule type" value="Genomic_DNA"/>
</dbReference>
<keyword evidence="1" id="KW-0732">Signal</keyword>
<accession>A0A2S9X0U2</accession>
<dbReference type="AlphaFoldDB" id="A0A2S9X0U2"/>
<sequence length="165" mass="18489">MIAKVFWLKLMASSVSLADGVEFGQGWRVEARAQQGRDHRYGYELRLRQEGNGRMVDVFRQNLGYGQFQSLMRLVLDGEPYLVAVSRSEQNGVCMVYGLRADVFVVEGEQLRLIRVLSELHIGPGHPLLQNPGSIHAEEEGAGCRESSASPEALLEALRYTWGRP</sequence>
<gene>
    <name evidence="2" type="ORF">BUE93_16165</name>
</gene>
<feature type="chain" id="PRO_5015709616" evidence="1">
    <location>
        <begin position="19"/>
        <end position="165"/>
    </location>
</feature>
<evidence type="ECO:0000313" key="2">
    <source>
        <dbReference type="EMBL" id="PRP69323.1"/>
    </source>
</evidence>
<evidence type="ECO:0000313" key="3">
    <source>
        <dbReference type="Proteomes" id="UP000239469"/>
    </source>
</evidence>
<proteinExistence type="predicted"/>
<dbReference type="Proteomes" id="UP000239469">
    <property type="component" value="Unassembled WGS sequence"/>
</dbReference>
<evidence type="ECO:0000256" key="1">
    <source>
        <dbReference type="SAM" id="SignalP"/>
    </source>
</evidence>
<organism evidence="2 3">
    <name type="scientific">Chromobacterium amazonense</name>
    <dbReference type="NCBI Taxonomy" id="1382803"/>
    <lineage>
        <taxon>Bacteria</taxon>
        <taxon>Pseudomonadati</taxon>
        <taxon>Pseudomonadota</taxon>
        <taxon>Betaproteobacteria</taxon>
        <taxon>Neisseriales</taxon>
        <taxon>Chromobacteriaceae</taxon>
        <taxon>Chromobacterium</taxon>
    </lineage>
</organism>
<comment type="caution">
    <text evidence="2">The sequence shown here is derived from an EMBL/GenBank/DDBJ whole genome shotgun (WGS) entry which is preliminary data.</text>
</comment>
<protein>
    <submittedName>
        <fullName evidence="2">Uncharacterized protein</fullName>
    </submittedName>
</protein>